<dbReference type="PANTHER" id="PTHR33867:SF1">
    <property type="entry name" value="RIBOSOME MATURATION FACTOR RIMP"/>
    <property type="match status" value="1"/>
</dbReference>
<evidence type="ECO:0000259" key="5">
    <source>
        <dbReference type="Pfam" id="PF02576"/>
    </source>
</evidence>
<feature type="domain" description="Ribosome maturation factor RimP N-terminal" evidence="5">
    <location>
        <begin position="22"/>
        <end position="86"/>
    </location>
</feature>
<evidence type="ECO:0000313" key="7">
    <source>
        <dbReference type="EMBL" id="MCK7593289.1"/>
    </source>
</evidence>
<dbReference type="InterPro" id="IPR036847">
    <property type="entry name" value="RimP_C_sf"/>
</dbReference>
<dbReference type="Gene3D" id="2.30.30.180">
    <property type="entry name" value="Ribosome maturation factor RimP, C-terminal domain"/>
    <property type="match status" value="1"/>
</dbReference>
<keyword evidence="8" id="KW-1185">Reference proteome</keyword>
<dbReference type="SUPFAM" id="SSF74942">
    <property type="entry name" value="YhbC-like, C-terminal domain"/>
    <property type="match status" value="1"/>
</dbReference>
<comment type="caution">
    <text evidence="7">The sequence shown here is derived from an EMBL/GenBank/DDBJ whole genome shotgun (WGS) entry which is preliminary data.</text>
</comment>
<dbReference type="Proteomes" id="UP001431449">
    <property type="component" value="Unassembled WGS sequence"/>
</dbReference>
<evidence type="ECO:0000256" key="3">
    <source>
        <dbReference type="HAMAP-Rule" id="MF_01077"/>
    </source>
</evidence>
<comment type="function">
    <text evidence="3">Required for maturation of 30S ribosomal subunits.</text>
</comment>
<evidence type="ECO:0000256" key="4">
    <source>
        <dbReference type="SAM" id="MobiDB-lite"/>
    </source>
</evidence>
<dbReference type="InterPro" id="IPR003728">
    <property type="entry name" value="Ribosome_maturation_RimP"/>
</dbReference>
<evidence type="ECO:0000259" key="6">
    <source>
        <dbReference type="Pfam" id="PF17384"/>
    </source>
</evidence>
<gene>
    <name evidence="3 7" type="primary">rimP</name>
    <name evidence="7" type="ORF">M0G41_06350</name>
</gene>
<dbReference type="InterPro" id="IPR035956">
    <property type="entry name" value="RimP_N_sf"/>
</dbReference>
<dbReference type="InterPro" id="IPR028989">
    <property type="entry name" value="RimP_N"/>
</dbReference>
<evidence type="ECO:0000313" key="8">
    <source>
        <dbReference type="Proteomes" id="UP001431449"/>
    </source>
</evidence>
<dbReference type="NCBIfam" id="NF000927">
    <property type="entry name" value="PRK00092.1-1"/>
    <property type="match status" value="1"/>
</dbReference>
<dbReference type="Pfam" id="PF17384">
    <property type="entry name" value="DUF150_C"/>
    <property type="match status" value="1"/>
</dbReference>
<comment type="subcellular location">
    <subcellularLocation>
        <location evidence="3">Cytoplasm</location>
    </subcellularLocation>
</comment>
<feature type="domain" description="Ribosome maturation factor RimP C-terminal" evidence="6">
    <location>
        <begin position="89"/>
        <end position="154"/>
    </location>
</feature>
<organism evidence="7 8">
    <name type="scientific">Pseudomarimonas salicorniae</name>
    <dbReference type="NCBI Taxonomy" id="2933270"/>
    <lineage>
        <taxon>Bacteria</taxon>
        <taxon>Pseudomonadati</taxon>
        <taxon>Pseudomonadota</taxon>
        <taxon>Gammaproteobacteria</taxon>
        <taxon>Lysobacterales</taxon>
        <taxon>Lysobacteraceae</taxon>
        <taxon>Pseudomarimonas</taxon>
    </lineage>
</organism>
<dbReference type="Gene3D" id="3.30.300.70">
    <property type="entry name" value="RimP-like superfamily, N-terminal"/>
    <property type="match status" value="1"/>
</dbReference>
<comment type="similarity">
    <text evidence="3">Belongs to the RimP family.</text>
</comment>
<sequence length="179" mass="19493">MSNRVEQLGNLLGPAIADLGGGLFLWGIEFVPGASQSLLRIYVDVEGRHVGIEDCETVSREISALLDIHDPIPGNYNLEVSSPGMDRPLFEAAHYARFLGEQAKLALLVPVEGRRRLNGRIARVEGEAVTIADESGEFTVQVGNVQKARLVPQFDQAEKKPPRQRRGKNTPAGEAGPEE</sequence>
<reference evidence="7" key="1">
    <citation type="submission" date="2022-04" db="EMBL/GenBank/DDBJ databases">
        <title>Lysobacter sp. CAU 1642 isolated from sea sand.</title>
        <authorList>
            <person name="Kim W."/>
        </authorList>
    </citation>
    <scope>NUCLEOTIDE SEQUENCE</scope>
    <source>
        <strain evidence="7">CAU 1642</strain>
    </source>
</reference>
<keyword evidence="2 3" id="KW-0690">Ribosome biogenesis</keyword>
<accession>A0ABT0GFH2</accession>
<dbReference type="HAMAP" id="MF_01077">
    <property type="entry name" value="RimP"/>
    <property type="match status" value="1"/>
</dbReference>
<dbReference type="RefSeq" id="WP_248206624.1">
    <property type="nucleotide sequence ID" value="NZ_JALNMH010000004.1"/>
</dbReference>
<proteinExistence type="inferred from homology"/>
<name>A0ABT0GFH2_9GAMM</name>
<keyword evidence="1 3" id="KW-0963">Cytoplasm</keyword>
<dbReference type="CDD" id="cd01734">
    <property type="entry name" value="YlxS_C"/>
    <property type="match status" value="1"/>
</dbReference>
<dbReference type="Pfam" id="PF02576">
    <property type="entry name" value="RimP_N"/>
    <property type="match status" value="1"/>
</dbReference>
<dbReference type="EMBL" id="JALNMH010000004">
    <property type="protein sequence ID" value="MCK7593289.1"/>
    <property type="molecule type" value="Genomic_DNA"/>
</dbReference>
<evidence type="ECO:0000256" key="1">
    <source>
        <dbReference type="ARBA" id="ARBA00022490"/>
    </source>
</evidence>
<feature type="region of interest" description="Disordered" evidence="4">
    <location>
        <begin position="151"/>
        <end position="179"/>
    </location>
</feature>
<dbReference type="PANTHER" id="PTHR33867">
    <property type="entry name" value="RIBOSOME MATURATION FACTOR RIMP"/>
    <property type="match status" value="1"/>
</dbReference>
<dbReference type="SUPFAM" id="SSF75420">
    <property type="entry name" value="YhbC-like, N-terminal domain"/>
    <property type="match status" value="1"/>
</dbReference>
<evidence type="ECO:0000256" key="2">
    <source>
        <dbReference type="ARBA" id="ARBA00022517"/>
    </source>
</evidence>
<protein>
    <recommendedName>
        <fullName evidence="3">Ribosome maturation factor RimP</fullName>
    </recommendedName>
</protein>
<dbReference type="InterPro" id="IPR028998">
    <property type="entry name" value="RimP_C"/>
</dbReference>